<sequence>MISALDYLNSACDFCH</sequence>
<accession>A0A0A9BDU9</accession>
<name>A0A0A9BDU9_ARUDO</name>
<reference evidence="1" key="1">
    <citation type="submission" date="2014-09" db="EMBL/GenBank/DDBJ databases">
        <authorList>
            <person name="Magalhaes I.L.F."/>
            <person name="Oliveira U."/>
            <person name="Santos F.R."/>
            <person name="Vidigal T.H.D.A."/>
            <person name="Brescovit A.D."/>
            <person name="Santos A.J."/>
        </authorList>
    </citation>
    <scope>NUCLEOTIDE SEQUENCE</scope>
    <source>
        <tissue evidence="1">Shoot tissue taken approximately 20 cm above the soil surface</tissue>
    </source>
</reference>
<proteinExistence type="predicted"/>
<evidence type="ECO:0000313" key="1">
    <source>
        <dbReference type="EMBL" id="JAD57482.1"/>
    </source>
</evidence>
<reference evidence="1" key="2">
    <citation type="journal article" date="2015" name="Data Brief">
        <title>Shoot transcriptome of the giant reed, Arundo donax.</title>
        <authorList>
            <person name="Barrero R.A."/>
            <person name="Guerrero F.D."/>
            <person name="Moolhuijzen P."/>
            <person name="Goolsby J.A."/>
            <person name="Tidwell J."/>
            <person name="Bellgard S.E."/>
            <person name="Bellgard M.I."/>
        </authorList>
    </citation>
    <scope>NUCLEOTIDE SEQUENCE</scope>
    <source>
        <tissue evidence="1">Shoot tissue taken approximately 20 cm above the soil surface</tissue>
    </source>
</reference>
<dbReference type="EMBL" id="GBRH01240413">
    <property type="protein sequence ID" value="JAD57482.1"/>
    <property type="molecule type" value="Transcribed_RNA"/>
</dbReference>
<organism evidence="1">
    <name type="scientific">Arundo donax</name>
    <name type="common">Giant reed</name>
    <name type="synonym">Donax arundinaceus</name>
    <dbReference type="NCBI Taxonomy" id="35708"/>
    <lineage>
        <taxon>Eukaryota</taxon>
        <taxon>Viridiplantae</taxon>
        <taxon>Streptophyta</taxon>
        <taxon>Embryophyta</taxon>
        <taxon>Tracheophyta</taxon>
        <taxon>Spermatophyta</taxon>
        <taxon>Magnoliopsida</taxon>
        <taxon>Liliopsida</taxon>
        <taxon>Poales</taxon>
        <taxon>Poaceae</taxon>
        <taxon>PACMAD clade</taxon>
        <taxon>Arundinoideae</taxon>
        <taxon>Arundineae</taxon>
        <taxon>Arundo</taxon>
    </lineage>
</organism>
<dbReference type="AlphaFoldDB" id="A0A0A9BDU9"/>
<protein>
    <submittedName>
        <fullName evidence="1">Uncharacterized protein</fullName>
    </submittedName>
</protein>